<proteinExistence type="predicted"/>
<reference evidence="1 2" key="1">
    <citation type="submission" date="2016-10" db="EMBL/GenBank/DDBJ databases">
        <authorList>
            <person name="de Groot N.N."/>
        </authorList>
    </citation>
    <scope>NUCLEOTIDE SEQUENCE [LARGE SCALE GENOMIC DNA]</scope>
    <source>
        <strain evidence="1 2">Nm24</strain>
    </source>
</reference>
<accession>A0A1I7G9D5</accession>
<dbReference type="Proteomes" id="UP000183926">
    <property type="component" value="Unassembled WGS sequence"/>
</dbReference>
<name>A0A1I7G9D5_9PROT</name>
<gene>
    <name evidence="1" type="ORF">SAMN05216339_102311</name>
</gene>
<sequence>MLFENILEYSERSLSTGCSEYTIKAVGTNGKSVSYGRIRLQDPVTRISEQSRGEALSVALFLGEIASEIDGEENKYSFFISELNNTVVKDAEALRFNSNLKKIIFQTRSQA</sequence>
<dbReference type="RefSeq" id="WP_074927334.1">
    <property type="nucleotide sequence ID" value="NZ_FPBL01000002.1"/>
</dbReference>
<dbReference type="AlphaFoldDB" id="A0A1I7G9D5"/>
<protein>
    <submittedName>
        <fullName evidence="1">Uncharacterized protein</fullName>
    </submittedName>
</protein>
<evidence type="ECO:0000313" key="2">
    <source>
        <dbReference type="Proteomes" id="UP000183926"/>
    </source>
</evidence>
<dbReference type="OrthoDB" id="495728at2"/>
<organism evidence="1 2">
    <name type="scientific">Nitrosomonas eutropha</name>
    <dbReference type="NCBI Taxonomy" id="916"/>
    <lineage>
        <taxon>Bacteria</taxon>
        <taxon>Pseudomonadati</taxon>
        <taxon>Pseudomonadota</taxon>
        <taxon>Betaproteobacteria</taxon>
        <taxon>Nitrosomonadales</taxon>
        <taxon>Nitrosomonadaceae</taxon>
        <taxon>Nitrosomonas</taxon>
    </lineage>
</organism>
<dbReference type="EMBL" id="FPBL01000002">
    <property type="protein sequence ID" value="SFU45038.1"/>
    <property type="molecule type" value="Genomic_DNA"/>
</dbReference>
<evidence type="ECO:0000313" key="1">
    <source>
        <dbReference type="EMBL" id="SFU45038.1"/>
    </source>
</evidence>